<dbReference type="Proteomes" id="UP001432322">
    <property type="component" value="Unassembled WGS sequence"/>
</dbReference>
<feature type="non-terminal residue" evidence="2">
    <location>
        <position position="1"/>
    </location>
</feature>
<sequence>KSAPNANVKAKRSKSFSLGPMKVLPGSSERFSPAVPADLQTTGPGGDTLAMVNDEIFVEGKKEIPTEETSN</sequence>
<protein>
    <submittedName>
        <fullName evidence="2">Uncharacterized protein</fullName>
    </submittedName>
</protein>
<dbReference type="AlphaFoldDB" id="A0AAV5VE78"/>
<evidence type="ECO:0000313" key="3">
    <source>
        <dbReference type="Proteomes" id="UP001432322"/>
    </source>
</evidence>
<name>A0AAV5VE78_9BILA</name>
<comment type="caution">
    <text evidence="2">The sequence shown here is derived from an EMBL/GenBank/DDBJ whole genome shotgun (WGS) entry which is preliminary data.</text>
</comment>
<organism evidence="2 3">
    <name type="scientific">Pristionchus fissidentatus</name>
    <dbReference type="NCBI Taxonomy" id="1538716"/>
    <lineage>
        <taxon>Eukaryota</taxon>
        <taxon>Metazoa</taxon>
        <taxon>Ecdysozoa</taxon>
        <taxon>Nematoda</taxon>
        <taxon>Chromadorea</taxon>
        <taxon>Rhabditida</taxon>
        <taxon>Rhabditina</taxon>
        <taxon>Diplogasteromorpha</taxon>
        <taxon>Diplogasteroidea</taxon>
        <taxon>Neodiplogasteridae</taxon>
        <taxon>Pristionchus</taxon>
    </lineage>
</organism>
<dbReference type="EMBL" id="BTSY01000003">
    <property type="protein sequence ID" value="GMT17734.1"/>
    <property type="molecule type" value="Genomic_DNA"/>
</dbReference>
<gene>
    <name evidence="2" type="ORF">PFISCL1PPCAC_9031</name>
</gene>
<reference evidence="2" key="1">
    <citation type="submission" date="2023-10" db="EMBL/GenBank/DDBJ databases">
        <title>Genome assembly of Pristionchus species.</title>
        <authorList>
            <person name="Yoshida K."/>
            <person name="Sommer R.J."/>
        </authorList>
    </citation>
    <scope>NUCLEOTIDE SEQUENCE</scope>
    <source>
        <strain evidence="2">RS5133</strain>
    </source>
</reference>
<evidence type="ECO:0000313" key="2">
    <source>
        <dbReference type="EMBL" id="GMT17734.1"/>
    </source>
</evidence>
<accession>A0AAV5VE78</accession>
<proteinExistence type="predicted"/>
<keyword evidence="3" id="KW-1185">Reference proteome</keyword>
<feature type="region of interest" description="Disordered" evidence="1">
    <location>
        <begin position="1"/>
        <end position="46"/>
    </location>
</feature>
<evidence type="ECO:0000256" key="1">
    <source>
        <dbReference type="SAM" id="MobiDB-lite"/>
    </source>
</evidence>